<evidence type="ECO:0000259" key="2">
    <source>
        <dbReference type="Pfam" id="PF07589"/>
    </source>
</evidence>
<dbReference type="NCBIfam" id="NF038129">
    <property type="entry name" value="PEP_NF038129"/>
    <property type="match status" value="1"/>
</dbReference>
<dbReference type="EMBL" id="SPUM01000005">
    <property type="protein sequence ID" value="TFW36014.1"/>
    <property type="molecule type" value="Genomic_DNA"/>
</dbReference>
<dbReference type="AlphaFoldDB" id="A0A4Y9T8H2"/>
<comment type="caution">
    <text evidence="3">The sequence shown here is derived from an EMBL/GenBank/DDBJ whole genome shotgun (WGS) entry which is preliminary data.</text>
</comment>
<feature type="chain" id="PRO_5021404612" evidence="1">
    <location>
        <begin position="27"/>
        <end position="201"/>
    </location>
</feature>
<evidence type="ECO:0000313" key="3">
    <source>
        <dbReference type="EMBL" id="TFW36014.1"/>
    </source>
</evidence>
<feature type="domain" description="Ice-binding protein C-terminal" evidence="2">
    <location>
        <begin position="176"/>
        <end position="197"/>
    </location>
</feature>
<evidence type="ECO:0000313" key="4">
    <source>
        <dbReference type="Proteomes" id="UP000297258"/>
    </source>
</evidence>
<dbReference type="Pfam" id="PF07589">
    <property type="entry name" value="PEP-CTERM"/>
    <property type="match status" value="1"/>
</dbReference>
<protein>
    <submittedName>
        <fullName evidence="3">PEP-CTERM sorting domain-containing protein</fullName>
    </submittedName>
</protein>
<sequence>MFNLKTLFSRALLALALAGGCGAAYAGPTYHVSVNTSSLSGTSGYLDFSFNALGNAPTATATVSHFLGAFGSDVMYEGDASGDAFSTMVLGNSGGFNDLLQAVAFGGLFSFDVSFDVAPGDIGSTFGIALVNAALDGYLGVDGNIVTFDLMPGEPDTVSVVESFAAVTTGTPETNVPEPGSMALAATGLLLLALTRRRMAR</sequence>
<dbReference type="RefSeq" id="WP_135187859.1">
    <property type="nucleotide sequence ID" value="NZ_SPUM01000005.1"/>
</dbReference>
<dbReference type="OrthoDB" id="8702817at2"/>
<dbReference type="PROSITE" id="PS51257">
    <property type="entry name" value="PROKAR_LIPOPROTEIN"/>
    <property type="match status" value="1"/>
</dbReference>
<reference evidence="3 4" key="1">
    <citation type="submission" date="2019-03" db="EMBL/GenBank/DDBJ databases">
        <title>Draft genome of Massilia hortus sp. nov., a novel bacterial species of the Oxalobacteraceae family.</title>
        <authorList>
            <person name="Peta V."/>
            <person name="Raths R."/>
            <person name="Bucking H."/>
        </authorList>
    </citation>
    <scope>NUCLEOTIDE SEQUENCE [LARGE SCALE GENOMIC DNA]</scope>
    <source>
        <strain evidence="3 4">ONC3</strain>
    </source>
</reference>
<evidence type="ECO:0000256" key="1">
    <source>
        <dbReference type="SAM" id="SignalP"/>
    </source>
</evidence>
<feature type="signal peptide" evidence="1">
    <location>
        <begin position="1"/>
        <end position="26"/>
    </location>
</feature>
<keyword evidence="1" id="KW-0732">Signal</keyword>
<proteinExistence type="predicted"/>
<dbReference type="InterPro" id="IPR013424">
    <property type="entry name" value="Ice-binding_C"/>
</dbReference>
<organism evidence="3 4">
    <name type="scientific">Massilia horti</name>
    <dbReference type="NCBI Taxonomy" id="2562153"/>
    <lineage>
        <taxon>Bacteria</taxon>
        <taxon>Pseudomonadati</taxon>
        <taxon>Pseudomonadota</taxon>
        <taxon>Betaproteobacteria</taxon>
        <taxon>Burkholderiales</taxon>
        <taxon>Oxalobacteraceae</taxon>
        <taxon>Telluria group</taxon>
        <taxon>Massilia</taxon>
    </lineage>
</organism>
<keyword evidence="4" id="KW-1185">Reference proteome</keyword>
<gene>
    <name evidence="3" type="ORF">E4O92_00905</name>
</gene>
<accession>A0A4Y9T8H2</accession>
<name>A0A4Y9T8H2_9BURK</name>
<dbReference type="Proteomes" id="UP000297258">
    <property type="component" value="Unassembled WGS sequence"/>
</dbReference>